<proteinExistence type="predicted"/>
<feature type="region of interest" description="Disordered" evidence="1">
    <location>
        <begin position="523"/>
        <end position="561"/>
    </location>
</feature>
<sequence length="950" mass="104849">MFGPVEPGSEVVYSHTCLLCAFGSLLISAQSCQPGPDGQFNQLELGSPANVTAPLGSDIQFICCGGTRWTYENKDEYLTREIGPHPDAAGAPDKISAPHLTVVNVAQETNTDARNAVPTTVYTMHDDKGRLLLIINNADMRDMGHYRCHGPTGVLDAFLVVTPERYTDDQSKPAVIEHGSLIPRHVMFSSDQLNKVILHCPITDRSHVIQSWLWREPILPSSDEFLKVPQGKPPSRTVTANRPGLHEGGHVEIGPNLAWARIVDPLSPEAPVKLWCQFEKPAVWDNKTPPSPYDVNPAMISHQIEQAEMQQRSGAKVIVLEHKPARFVCRFRKIDRSGLAQPEVVEQRLPPQQVYWYRGGQSVHVPPFHVDNSLVTASGLSILDVRSYPTMSTRDGELQSFQVPRETITCAVTSEVKSDPVYKVTTNASLDIEVILVPQIINRTLLLAERSLEDAVKLTCVAVANGPPEMLLEFSKTGSEQERNSTLQWQPVEPRYGLSMRHIPPDRQMPTVHRLVLDISGYPLTRSQSTPSSVAEEETTPGDPGSKQAGVNSEGSAANSSVQMKIMTVEGERMDGVEINLTKYEANDFLGINATYEVHMNQRFGNEAVIRCEYTHTDNRVVYQELFLREATKPPAPNITLLCAGPRAVVFGVTNPRVHEGSLLTERIVTQKVIFAPAKTFHNSGGLASLLVYLNSEGQPSASPINRTANMTDDFAHATVTGPNKAQPQTAIIPVKGLMADTEYVFEWSSGNVFGLSAMVQFTLWTTRLENPPAIKNVFFHKPTNNFLRISVFLADPCPYGGGARAELSDLLVRYRQTMVNQSDPSKSSLIGVGEWTEMQVCQNLVGLDKAENSANSPGADEEQLGIKWAGDTPLPCEIPVEDAGDNYEVQLATRNRFDKSDWFTVIYRPSQTVQSASLCYPTCTAAHVNPTFLIGLVLWFISQIFRNIV</sequence>
<gene>
    <name evidence="3" type="ORF">CSKR_112948</name>
</gene>
<dbReference type="AlphaFoldDB" id="A0A8T1N092"/>
<dbReference type="InterPro" id="IPR007110">
    <property type="entry name" value="Ig-like_dom"/>
</dbReference>
<dbReference type="OrthoDB" id="8680608at2759"/>
<dbReference type="PROSITE" id="PS50835">
    <property type="entry name" value="IG_LIKE"/>
    <property type="match status" value="1"/>
</dbReference>
<feature type="domain" description="Ig-like" evidence="2">
    <location>
        <begin position="297"/>
        <end position="429"/>
    </location>
</feature>
<feature type="compositionally biased region" description="Polar residues" evidence="1">
    <location>
        <begin position="549"/>
        <end position="561"/>
    </location>
</feature>
<dbReference type="EMBL" id="NIRI02000005">
    <property type="protein sequence ID" value="KAG5454608.1"/>
    <property type="molecule type" value="Genomic_DNA"/>
</dbReference>
<evidence type="ECO:0000313" key="3">
    <source>
        <dbReference type="EMBL" id="KAG5454608.1"/>
    </source>
</evidence>
<keyword evidence="4" id="KW-1185">Reference proteome</keyword>
<reference evidence="3 4" key="2">
    <citation type="journal article" date="2021" name="Genomics">
        <title>High-quality reference genome for Clonorchis sinensis.</title>
        <authorList>
            <person name="Young N.D."/>
            <person name="Stroehlein A.J."/>
            <person name="Kinkar L."/>
            <person name="Wang T."/>
            <person name="Sohn W.M."/>
            <person name="Chang B.C.H."/>
            <person name="Kaur P."/>
            <person name="Weisz D."/>
            <person name="Dudchenko O."/>
            <person name="Aiden E.L."/>
            <person name="Korhonen P.K."/>
            <person name="Gasser R.B."/>
        </authorList>
    </citation>
    <scope>NUCLEOTIDE SEQUENCE [LARGE SCALE GENOMIC DNA]</scope>
    <source>
        <strain evidence="3">Cs-k2</strain>
    </source>
</reference>
<protein>
    <recommendedName>
        <fullName evidence="2">Ig-like domain-containing protein</fullName>
    </recommendedName>
</protein>
<reference evidence="3 4" key="1">
    <citation type="journal article" date="2018" name="Biotechnol. Adv.">
        <title>Improved genomic resources and new bioinformatic workflow for the carcinogenic parasite Clonorchis sinensis: Biotechnological implications.</title>
        <authorList>
            <person name="Wang D."/>
            <person name="Korhonen P.K."/>
            <person name="Gasser R.B."/>
            <person name="Young N.D."/>
        </authorList>
    </citation>
    <scope>NUCLEOTIDE SEQUENCE [LARGE SCALE GENOMIC DNA]</scope>
    <source>
        <strain evidence="3">Cs-k2</strain>
    </source>
</reference>
<evidence type="ECO:0000256" key="1">
    <source>
        <dbReference type="SAM" id="MobiDB-lite"/>
    </source>
</evidence>
<comment type="caution">
    <text evidence="3">The sequence shown here is derived from an EMBL/GenBank/DDBJ whole genome shotgun (WGS) entry which is preliminary data.</text>
</comment>
<name>A0A8T1N092_CLOSI</name>
<organism evidence="3 4">
    <name type="scientific">Clonorchis sinensis</name>
    <name type="common">Chinese liver fluke</name>
    <dbReference type="NCBI Taxonomy" id="79923"/>
    <lineage>
        <taxon>Eukaryota</taxon>
        <taxon>Metazoa</taxon>
        <taxon>Spiralia</taxon>
        <taxon>Lophotrochozoa</taxon>
        <taxon>Platyhelminthes</taxon>
        <taxon>Trematoda</taxon>
        <taxon>Digenea</taxon>
        <taxon>Opisthorchiida</taxon>
        <taxon>Opisthorchiata</taxon>
        <taxon>Opisthorchiidae</taxon>
        <taxon>Clonorchis</taxon>
    </lineage>
</organism>
<evidence type="ECO:0000313" key="4">
    <source>
        <dbReference type="Proteomes" id="UP000286415"/>
    </source>
</evidence>
<evidence type="ECO:0000259" key="2">
    <source>
        <dbReference type="PROSITE" id="PS50835"/>
    </source>
</evidence>
<feature type="region of interest" description="Disordered" evidence="1">
    <location>
        <begin position="228"/>
        <end position="247"/>
    </location>
</feature>
<dbReference type="Proteomes" id="UP000286415">
    <property type="component" value="Unassembled WGS sequence"/>
</dbReference>
<accession>A0A8T1N092</accession>